<reference evidence="1 2" key="1">
    <citation type="submission" date="2017-03" db="EMBL/GenBank/DDBJ databases">
        <title>Complete genome sequence of Candidatus 'Thiodictyon syntrophicum' sp. nov. strain Cad16T, a photolithoautotroph purple sulfur bacterium isolated from an alpine meromictic lake.</title>
        <authorList>
            <person name="Luedin S.M."/>
            <person name="Pothier J.F."/>
            <person name="Danza F."/>
            <person name="Storelli N."/>
            <person name="Wittwer M."/>
            <person name="Tonolla M."/>
        </authorList>
    </citation>
    <scope>NUCLEOTIDE SEQUENCE [LARGE SCALE GENOMIC DNA]</scope>
    <source>
        <strain evidence="1 2">Cad16T</strain>
    </source>
</reference>
<dbReference type="KEGG" id="tsy:THSYN_20780"/>
<gene>
    <name evidence="1" type="ORF">THSYN_20780</name>
</gene>
<evidence type="ECO:0008006" key="3">
    <source>
        <dbReference type="Google" id="ProtNLM"/>
    </source>
</evidence>
<name>A0A2K8UCA6_9GAMM</name>
<evidence type="ECO:0000313" key="1">
    <source>
        <dbReference type="EMBL" id="AUB83137.1"/>
    </source>
</evidence>
<evidence type="ECO:0000313" key="2">
    <source>
        <dbReference type="Proteomes" id="UP000232638"/>
    </source>
</evidence>
<keyword evidence="2" id="KW-1185">Reference proteome</keyword>
<dbReference type="Proteomes" id="UP000232638">
    <property type="component" value="Chromosome"/>
</dbReference>
<dbReference type="Pfam" id="PF19570">
    <property type="entry name" value="DUF6088"/>
    <property type="match status" value="1"/>
</dbReference>
<dbReference type="AlphaFoldDB" id="A0A2K8UCA6"/>
<organism evidence="1 2">
    <name type="scientific">Candidatus Thiodictyon syntrophicum</name>
    <dbReference type="NCBI Taxonomy" id="1166950"/>
    <lineage>
        <taxon>Bacteria</taxon>
        <taxon>Pseudomonadati</taxon>
        <taxon>Pseudomonadota</taxon>
        <taxon>Gammaproteobacteria</taxon>
        <taxon>Chromatiales</taxon>
        <taxon>Chromatiaceae</taxon>
        <taxon>Thiodictyon</taxon>
    </lineage>
</organism>
<sequence>MQPIDQKILSRISGRGRGWAFTKTDFVSEFGETNIHQALSSLTRAGKIRRVCHGVYDYPRYSELLGQNLSPDIDAVAQALARKFNWRIQPSGDAALNLLGLSTQIPGRWVYLSDGPSRQYEIGNQALVFRRSVLKDAGFKYRESGLLVQSLKALGKNRVDPAVIETLRQRLVTVNCERILKDTRTVTGWIYQVIKQVCAEHD</sequence>
<accession>A0A2K8UCA6</accession>
<dbReference type="RefSeq" id="WP_100920833.1">
    <property type="nucleotide sequence ID" value="NZ_CP020370.1"/>
</dbReference>
<dbReference type="EMBL" id="CP020370">
    <property type="protein sequence ID" value="AUB83137.1"/>
    <property type="molecule type" value="Genomic_DNA"/>
</dbReference>
<dbReference type="OrthoDB" id="3181392at2"/>
<protein>
    <recommendedName>
        <fullName evidence="3">Transcriptional regulator, AbiEi antitoxin, Type IV TA system</fullName>
    </recommendedName>
</protein>
<proteinExistence type="predicted"/>
<dbReference type="InterPro" id="IPR045738">
    <property type="entry name" value="DUF6088"/>
</dbReference>